<dbReference type="InterPro" id="IPR021145">
    <property type="entry name" value="Portal_protein_SPP1_Gp6-like"/>
</dbReference>
<organism evidence="1 3">
    <name type="scientific">Caldalkalibacillus thermarum (strain TA2.A1)</name>
    <dbReference type="NCBI Taxonomy" id="986075"/>
    <lineage>
        <taxon>Bacteria</taxon>
        <taxon>Bacillati</taxon>
        <taxon>Bacillota</taxon>
        <taxon>Bacilli</taxon>
        <taxon>Bacillales</taxon>
        <taxon>Bacillaceae</taxon>
        <taxon>Caldalkalibacillus</taxon>
    </lineage>
</organism>
<dbReference type="AlphaFoldDB" id="F5L9F4"/>
<keyword evidence="4" id="KW-1185">Reference proteome</keyword>
<dbReference type="KEGG" id="cthu:HUR95_00705"/>
<reference evidence="1 3" key="1">
    <citation type="journal article" date="2011" name="J. Bacteriol.">
        <title>Draft genome sequence of the thermoalkaliphilic Caldalkalibacillus thermarum strain TA2.A1.</title>
        <authorList>
            <person name="Kalamorz F."/>
            <person name="Keis S."/>
            <person name="McMillan D.G."/>
            <person name="Olsson K."/>
            <person name="Stanton J.A."/>
            <person name="Stockwell P."/>
            <person name="Black M.A."/>
            <person name="Klingeman D.M."/>
            <person name="Land M.L."/>
            <person name="Han C.S."/>
            <person name="Martin S.L."/>
            <person name="Becher S.A."/>
            <person name="Peddie C.J."/>
            <person name="Morgan H.W."/>
            <person name="Matthies D."/>
            <person name="Preiss L."/>
            <person name="Meier T."/>
            <person name="Brown S.D."/>
            <person name="Cook G.M."/>
        </authorList>
    </citation>
    <scope>NUCLEOTIDE SEQUENCE [LARGE SCALE GENOMIC DNA]</scope>
    <source>
        <strain evidence="1 3">TA2.A1</strain>
    </source>
</reference>
<dbReference type="eggNOG" id="ENOG502Z88Q">
    <property type="taxonomic scope" value="Bacteria"/>
</dbReference>
<dbReference type="NCBIfam" id="TIGR01542">
    <property type="entry name" value="A118_put_portal"/>
    <property type="match status" value="1"/>
</dbReference>
<gene>
    <name evidence="1" type="ORF">CathTA2_2459</name>
    <name evidence="2" type="ORF">HUR95_00705</name>
</gene>
<accession>F5L9F4</accession>
<evidence type="ECO:0000313" key="3">
    <source>
        <dbReference type="Proteomes" id="UP000010716"/>
    </source>
</evidence>
<proteinExistence type="predicted"/>
<protein>
    <submittedName>
        <fullName evidence="1 2">Phage portal protein</fullName>
    </submittedName>
</protein>
<reference evidence="2" key="3">
    <citation type="submission" date="2021-08" db="EMBL/GenBank/DDBJ databases">
        <authorList>
            <person name="de Jong S."/>
            <person name="van den Broek M."/>
            <person name="Merkel A."/>
            <person name="de la Torre Cortes P."/>
            <person name="Kalamorz F."/>
            <person name="Cook G."/>
            <person name="van Loosdrecht M."/>
            <person name="McMillan D."/>
        </authorList>
    </citation>
    <scope>NUCLEOTIDE SEQUENCE</scope>
    <source>
        <strain evidence="2">TA2.A1</strain>
    </source>
</reference>
<evidence type="ECO:0000313" key="1">
    <source>
        <dbReference type="EMBL" id="EGL82096.1"/>
    </source>
</evidence>
<dbReference type="OrthoDB" id="1641671at2"/>
<dbReference type="Proteomes" id="UP000825179">
    <property type="component" value="Chromosome"/>
</dbReference>
<dbReference type="Proteomes" id="UP000010716">
    <property type="component" value="Unassembled WGS sequence"/>
</dbReference>
<evidence type="ECO:0000313" key="2">
    <source>
        <dbReference type="EMBL" id="QZT33994.1"/>
    </source>
</evidence>
<dbReference type="EMBL" id="AFCE01000156">
    <property type="protein sequence ID" value="EGL82096.1"/>
    <property type="molecule type" value="Genomic_DNA"/>
</dbReference>
<dbReference type="PIRSF" id="PIRSF011911">
    <property type="entry name" value="A118_put_portal"/>
    <property type="match status" value="1"/>
</dbReference>
<sequence>MISKIIAFVRQVMYRMGLIKGIKNLSEHKDIAADEEHYKRIDMWYALYRGYYEEWHKVAYHTINGPQTRRMHTLNMPKIVAEEMARLVFNERCQINISDEGLAENLEGVFKRNSFYKQFQDYLEYNFALGGMVSKTFAAKDRTGATVLRIGFVTADCFLPISWTNGHINEGVFVNQTKKGDKWYTLLEWHQWEGSTYVVTNELYESTTATEIGVKVSLSKLYPDLEEEVRIENLSRPLFVYFKPNIANNFDTQSPLGISIYANALDTMKALDIAFDSFIREFRLGKKRILVPATAVKTVVDPQTGDVHRYFDANDEVYQAFNFTEMENQKPIDISVEIRVEEHAQAIQTLLDILAMQIGFSAGTFTFDGQGVKTATEVVSENSKTFRTKNSHETLVEEGLKELITSIVEVAELYGIFSAPAEYEVNIDFDDSIAEDRDSNADYYLKLKNGGLLSAKTALMRILDYTEEQAEEELKRIAEESRQMTGIDVDLFGMNVSDE</sequence>
<reference evidence="2 4" key="2">
    <citation type="journal article" date="2020" name="Extremophiles">
        <title>Genomic analysis of Caldalkalibacillus thermarum TA2.A1 reveals aerobic alkaliphilic metabolism and evolutionary hallmarks linking alkaliphilic bacteria and plant life.</title>
        <authorList>
            <person name="de Jong S.I."/>
            <person name="van den Broek M.A."/>
            <person name="Merkel A.Y."/>
            <person name="de la Torre Cortes P."/>
            <person name="Kalamorz F."/>
            <person name="Cook G.M."/>
            <person name="van Loosdrecht M.C.M."/>
            <person name="McMillan D.G.G."/>
        </authorList>
    </citation>
    <scope>NUCLEOTIDE SEQUENCE [LARGE SCALE GENOMIC DNA]</scope>
    <source>
        <strain evidence="2 4">TA2.A1</strain>
    </source>
</reference>
<dbReference type="RefSeq" id="WP_007505839.1">
    <property type="nucleotide sequence ID" value="NZ_AFCE01000156.1"/>
</dbReference>
<dbReference type="EMBL" id="CP082237">
    <property type="protein sequence ID" value="QZT33994.1"/>
    <property type="molecule type" value="Genomic_DNA"/>
</dbReference>
<dbReference type="Pfam" id="PF05133">
    <property type="entry name" value="SPP1_portal"/>
    <property type="match status" value="1"/>
</dbReference>
<name>F5L9F4_CALTT</name>
<evidence type="ECO:0000313" key="4">
    <source>
        <dbReference type="Proteomes" id="UP000825179"/>
    </source>
</evidence>
<dbReference type="InterPro" id="IPR006432">
    <property type="entry name" value="Phage_portal_A118-type"/>
</dbReference>